<organism evidence="1 2">
    <name type="scientific">Saponaria officinalis</name>
    <name type="common">Common soapwort</name>
    <name type="synonym">Lychnis saponaria</name>
    <dbReference type="NCBI Taxonomy" id="3572"/>
    <lineage>
        <taxon>Eukaryota</taxon>
        <taxon>Viridiplantae</taxon>
        <taxon>Streptophyta</taxon>
        <taxon>Embryophyta</taxon>
        <taxon>Tracheophyta</taxon>
        <taxon>Spermatophyta</taxon>
        <taxon>Magnoliopsida</taxon>
        <taxon>eudicotyledons</taxon>
        <taxon>Gunneridae</taxon>
        <taxon>Pentapetalae</taxon>
        <taxon>Caryophyllales</taxon>
        <taxon>Caryophyllaceae</taxon>
        <taxon>Caryophylleae</taxon>
        <taxon>Saponaria</taxon>
    </lineage>
</organism>
<dbReference type="AlphaFoldDB" id="A0AAW1MPW2"/>
<gene>
    <name evidence="1" type="ORF">RND81_02G136500</name>
</gene>
<accession>A0AAW1MPW2</accession>
<protein>
    <submittedName>
        <fullName evidence="1">Uncharacterized protein</fullName>
    </submittedName>
</protein>
<comment type="caution">
    <text evidence="1">The sequence shown here is derived from an EMBL/GenBank/DDBJ whole genome shotgun (WGS) entry which is preliminary data.</text>
</comment>
<dbReference type="Proteomes" id="UP001443914">
    <property type="component" value="Unassembled WGS sequence"/>
</dbReference>
<proteinExistence type="predicted"/>
<dbReference type="InterPro" id="IPR025322">
    <property type="entry name" value="PADRE_dom"/>
</dbReference>
<evidence type="ECO:0000313" key="1">
    <source>
        <dbReference type="EMBL" id="KAK9749590.1"/>
    </source>
</evidence>
<reference evidence="1" key="1">
    <citation type="submission" date="2024-03" db="EMBL/GenBank/DDBJ databases">
        <title>WGS assembly of Saponaria officinalis var. Norfolk2.</title>
        <authorList>
            <person name="Jenkins J."/>
            <person name="Shu S."/>
            <person name="Grimwood J."/>
            <person name="Barry K."/>
            <person name="Goodstein D."/>
            <person name="Schmutz J."/>
            <person name="Leebens-Mack J."/>
            <person name="Osbourn A."/>
        </authorList>
    </citation>
    <scope>NUCLEOTIDE SEQUENCE [LARGE SCALE GENOMIC DNA]</scope>
    <source>
        <strain evidence="1">JIC</strain>
    </source>
</reference>
<evidence type="ECO:0000313" key="2">
    <source>
        <dbReference type="Proteomes" id="UP001443914"/>
    </source>
</evidence>
<dbReference type="PANTHER" id="PTHR33413">
    <property type="entry name" value="EXPRESSED PROTEIN"/>
    <property type="match status" value="1"/>
</dbReference>
<dbReference type="PANTHER" id="PTHR33413:SF1">
    <property type="entry name" value="EXPRESSED PROTEIN"/>
    <property type="match status" value="1"/>
</dbReference>
<keyword evidence="2" id="KW-1185">Reference proteome</keyword>
<dbReference type="EMBL" id="JBDFQZ010000002">
    <property type="protein sequence ID" value="KAK9749590.1"/>
    <property type="molecule type" value="Genomic_DNA"/>
</dbReference>
<name>A0AAW1MPW2_SAPOF</name>
<dbReference type="Pfam" id="PF14009">
    <property type="entry name" value="PADRE"/>
    <property type="match status" value="1"/>
</dbReference>
<sequence>MGNCYAAEAAEATEAAETVLVQHPGRHNKVEKIYWSVSVNDVMSSNPGYNVALVLKSNNNKKKNINENNLKLLRPDDIMHIGQVYRLIRIIDT</sequence>